<dbReference type="EMBL" id="MGAT01000017">
    <property type="protein sequence ID" value="OGK52665.1"/>
    <property type="molecule type" value="Genomic_DNA"/>
</dbReference>
<comment type="similarity">
    <text evidence="9">Belongs to the tRNA nucleotidyltransferase/poly(A) polymerase family.</text>
</comment>
<keyword evidence="7" id="KW-0460">Magnesium</keyword>
<keyword evidence="5" id="KW-0479">Metal-binding</keyword>
<evidence type="ECO:0000256" key="5">
    <source>
        <dbReference type="ARBA" id="ARBA00022723"/>
    </source>
</evidence>
<dbReference type="Pfam" id="PF12627">
    <property type="entry name" value="PolyA_pol_RNAbd"/>
    <property type="match status" value="1"/>
</dbReference>
<sequence>MMTLPQEVKKFINKFRAKKFDIYVVGGAVRNLLLKKSVTNWDFTTSARPEEILKLFPNAYYNNTYGTVSIPVEDLIYEVTPYRREGEYKDFRHPNDVVWAKTIEEDLRRRDFTINAMAYDAKTIVDPHNGQVDLNNKSIRAVGNPDKRFCEDALRLIRAVRFASQLGFMIEEKTRAAIQNNAALIANISWERIRDEFLKIIESEYPSEGVVFLKNVGLLSHILPEVDICFMIPQKSPKRHHIYDVGTHLIQSLKSCPSKDSITRFATLIHDVGKAETFRRDEKTGLITFYNHEVAGTKLAKIIADRFRLSNKQKEKLVRLVQFHQFTVSEIQTDRAIKRFIRNVGAEYLNDIIDLRYGDRIGSGARPTSWRFDLFRKRLAEVQKQPFQIKDLKIDGNDVIKMLELKPGPKIGEVLKKIFDEVENKKLKNERKILLEEIKKFA</sequence>
<dbReference type="PANTHER" id="PTHR46173:SF1">
    <property type="entry name" value="CCA TRNA NUCLEOTIDYLTRANSFERASE 1, MITOCHONDRIAL"/>
    <property type="match status" value="1"/>
</dbReference>
<keyword evidence="2 9" id="KW-0808">Transferase</keyword>
<keyword evidence="6" id="KW-0547">Nucleotide-binding</keyword>
<dbReference type="Pfam" id="PF01743">
    <property type="entry name" value="PolyA_pol"/>
    <property type="match status" value="1"/>
</dbReference>
<evidence type="ECO:0008006" key="16">
    <source>
        <dbReference type="Google" id="ProtNLM"/>
    </source>
</evidence>
<evidence type="ECO:0000259" key="10">
    <source>
        <dbReference type="Pfam" id="PF01743"/>
    </source>
</evidence>
<evidence type="ECO:0000256" key="6">
    <source>
        <dbReference type="ARBA" id="ARBA00022741"/>
    </source>
</evidence>
<feature type="domain" description="CCA-adding enzyme C-terminal" evidence="13">
    <location>
        <begin position="388"/>
        <end position="437"/>
    </location>
</feature>
<dbReference type="AlphaFoldDB" id="A0A1F7JAP0"/>
<dbReference type="CDD" id="cd05398">
    <property type="entry name" value="NT_ClassII-CCAase"/>
    <property type="match status" value="1"/>
</dbReference>
<keyword evidence="4" id="KW-0548">Nucleotidyltransferase</keyword>
<dbReference type="Gene3D" id="3.30.460.10">
    <property type="entry name" value="Beta Polymerase, domain 2"/>
    <property type="match status" value="1"/>
</dbReference>
<dbReference type="GO" id="GO:0016779">
    <property type="term" value="F:nucleotidyltransferase activity"/>
    <property type="evidence" value="ECO:0007669"/>
    <property type="project" value="UniProtKB-KW"/>
</dbReference>
<dbReference type="GO" id="GO:0008033">
    <property type="term" value="P:tRNA processing"/>
    <property type="evidence" value="ECO:0007669"/>
    <property type="project" value="UniProtKB-KW"/>
</dbReference>
<evidence type="ECO:0000313" key="15">
    <source>
        <dbReference type="Proteomes" id="UP000178857"/>
    </source>
</evidence>
<evidence type="ECO:0000259" key="12">
    <source>
        <dbReference type="Pfam" id="PF12627"/>
    </source>
</evidence>
<comment type="cofactor">
    <cofactor evidence="1">
        <name>Mg(2+)</name>
        <dbReference type="ChEBI" id="CHEBI:18420"/>
    </cofactor>
</comment>
<dbReference type="Gene3D" id="1.10.246.80">
    <property type="match status" value="1"/>
</dbReference>
<feature type="domain" description="Poly A polymerase head" evidence="10">
    <location>
        <begin position="22"/>
        <end position="140"/>
    </location>
</feature>
<keyword evidence="3" id="KW-0819">tRNA processing</keyword>
<reference evidence="14 15" key="1">
    <citation type="journal article" date="2016" name="Nat. Commun.">
        <title>Thousands of microbial genomes shed light on interconnected biogeochemical processes in an aquifer system.</title>
        <authorList>
            <person name="Anantharaman K."/>
            <person name="Brown C.T."/>
            <person name="Hug L.A."/>
            <person name="Sharon I."/>
            <person name="Castelle C.J."/>
            <person name="Probst A.J."/>
            <person name="Thomas B.C."/>
            <person name="Singh A."/>
            <person name="Wilkins M.J."/>
            <person name="Karaoz U."/>
            <person name="Brodie E.L."/>
            <person name="Williams K.H."/>
            <person name="Hubbard S.S."/>
            <person name="Banfield J.F."/>
        </authorList>
    </citation>
    <scope>NUCLEOTIDE SEQUENCE [LARGE SCALE GENOMIC DNA]</scope>
</reference>
<feature type="domain" description="tRNA nucleotidyltransferase/poly(A) polymerase RNA and SrmB- binding" evidence="12">
    <location>
        <begin position="167"/>
        <end position="227"/>
    </location>
</feature>
<dbReference type="InterPro" id="IPR032828">
    <property type="entry name" value="PolyA_RNA-bd"/>
</dbReference>
<evidence type="ECO:0000256" key="7">
    <source>
        <dbReference type="ARBA" id="ARBA00022842"/>
    </source>
</evidence>
<dbReference type="Gene3D" id="1.10.3090.10">
    <property type="entry name" value="cca-adding enzyme, domain 2"/>
    <property type="match status" value="1"/>
</dbReference>
<evidence type="ECO:0000256" key="2">
    <source>
        <dbReference type="ARBA" id="ARBA00022679"/>
    </source>
</evidence>
<dbReference type="InterPro" id="IPR002646">
    <property type="entry name" value="PolA_pol_head_dom"/>
</dbReference>
<accession>A0A1F7JAP0</accession>
<dbReference type="SUPFAM" id="SSF81301">
    <property type="entry name" value="Nucleotidyltransferase"/>
    <property type="match status" value="1"/>
</dbReference>
<evidence type="ECO:0000256" key="1">
    <source>
        <dbReference type="ARBA" id="ARBA00001946"/>
    </source>
</evidence>
<dbReference type="InterPro" id="IPR050264">
    <property type="entry name" value="Bact_CCA-adding_enz_type3_sf"/>
</dbReference>
<gene>
    <name evidence="14" type="ORF">A2970_01430</name>
</gene>
<evidence type="ECO:0000256" key="4">
    <source>
        <dbReference type="ARBA" id="ARBA00022695"/>
    </source>
</evidence>
<evidence type="ECO:0000256" key="8">
    <source>
        <dbReference type="ARBA" id="ARBA00022884"/>
    </source>
</evidence>
<dbReference type="GO" id="GO:0000049">
    <property type="term" value="F:tRNA binding"/>
    <property type="evidence" value="ECO:0007669"/>
    <property type="project" value="TreeGrafter"/>
</dbReference>
<name>A0A1F7JAP0_9BACT</name>
<comment type="caution">
    <text evidence="14">The sequence shown here is derived from an EMBL/GenBank/DDBJ whole genome shotgun (WGS) entry which is preliminary data.</text>
</comment>
<dbReference type="STRING" id="1802069.A2970_01430"/>
<feature type="domain" description="HD" evidence="11">
    <location>
        <begin position="258"/>
        <end position="329"/>
    </location>
</feature>
<organism evidence="14 15">
    <name type="scientific">Candidatus Roizmanbacteria bacterium RIFCSPLOWO2_01_FULL_44_13</name>
    <dbReference type="NCBI Taxonomy" id="1802069"/>
    <lineage>
        <taxon>Bacteria</taxon>
        <taxon>Candidatus Roizmaniibacteriota</taxon>
    </lineage>
</organism>
<dbReference type="Proteomes" id="UP000178857">
    <property type="component" value="Unassembled WGS sequence"/>
</dbReference>
<dbReference type="PANTHER" id="PTHR46173">
    <property type="entry name" value="CCA TRNA NUCLEOTIDYLTRANSFERASE 1, MITOCHONDRIAL"/>
    <property type="match status" value="1"/>
</dbReference>
<proteinExistence type="inferred from homology"/>
<protein>
    <recommendedName>
        <fullName evidence="16">HD domain-containing protein</fullName>
    </recommendedName>
</protein>
<dbReference type="SUPFAM" id="SSF81891">
    <property type="entry name" value="Poly A polymerase C-terminal region-like"/>
    <property type="match status" value="1"/>
</dbReference>
<dbReference type="GO" id="GO:0046872">
    <property type="term" value="F:metal ion binding"/>
    <property type="evidence" value="ECO:0007669"/>
    <property type="project" value="UniProtKB-KW"/>
</dbReference>
<dbReference type="InterPro" id="IPR032810">
    <property type="entry name" value="CCA-adding_enz_C"/>
</dbReference>
<evidence type="ECO:0000256" key="3">
    <source>
        <dbReference type="ARBA" id="ARBA00022694"/>
    </source>
</evidence>
<dbReference type="GO" id="GO:0000166">
    <property type="term" value="F:nucleotide binding"/>
    <property type="evidence" value="ECO:0007669"/>
    <property type="project" value="UniProtKB-KW"/>
</dbReference>
<dbReference type="InterPro" id="IPR006674">
    <property type="entry name" value="HD_domain"/>
</dbReference>
<evidence type="ECO:0000259" key="13">
    <source>
        <dbReference type="Pfam" id="PF13735"/>
    </source>
</evidence>
<evidence type="ECO:0000313" key="14">
    <source>
        <dbReference type="EMBL" id="OGK52665.1"/>
    </source>
</evidence>
<dbReference type="Pfam" id="PF13735">
    <property type="entry name" value="tRNA_NucTran2_2"/>
    <property type="match status" value="1"/>
</dbReference>
<keyword evidence="8 9" id="KW-0694">RNA-binding</keyword>
<dbReference type="InterPro" id="IPR043519">
    <property type="entry name" value="NT_sf"/>
</dbReference>
<evidence type="ECO:0000256" key="9">
    <source>
        <dbReference type="RuleBase" id="RU003953"/>
    </source>
</evidence>
<evidence type="ECO:0000259" key="11">
    <source>
        <dbReference type="Pfam" id="PF01966"/>
    </source>
</evidence>
<dbReference type="Pfam" id="PF01966">
    <property type="entry name" value="HD"/>
    <property type="match status" value="1"/>
</dbReference>